<dbReference type="Pfam" id="PF02538">
    <property type="entry name" value="Hydantoinase_B"/>
    <property type="match status" value="1"/>
</dbReference>
<sequence length="589" mass="63791">MKEKSPVDPITFEVIRNQLVAICNQMGTILRKTSYSPILYDMIDFSNSLHFKNGDLISQADNCPTHIGAMHISTREAVNVIGIDNIAEGDIIISNDPYQGGTHIPDIIFTTPIYYNGSIVGFASSRGHWIDLGGAAAGISSSSRHLVEDGLVIVPTKIYSKGEPISSVINFLRANTRMPQCVDGDINAFRATLAAGVLGVKGIFDRYGEDVFYQTVQKLFDYTETRTRNAIRRIPNGQYRATDEVDCDGISPDSVHIEVCLTINDDEILVDFEGTGPVNKGSVNSPIANTYSAAYYALKFFLDPDAPQNSGYYRPIKIKLPEGIWINAAWPASTRACTTAAGEKIADVIWKALAKAIPERVNAANYGVSSEFFGGSYPKTGGYFVFGDLAPGGWGATPECDGMNVTYNRDGNCMDLAPETAELFYPVFCERREFIPDSGGAGKYRGGLGMRQTWKIVGSKDVTVSQMMTGTKTGASGINMGKPGRPGKSILNYGEKNESVLGGLTPEGDWKMSLFGNSPLNDGDSYTSESPGGGGWGNPLDRDAQSVLEDILDGIVTPDKAKNEYGVVLTEAGDEIDYKRTTALRESMK</sequence>
<dbReference type="GO" id="GO:0005829">
    <property type="term" value="C:cytosol"/>
    <property type="evidence" value="ECO:0007669"/>
    <property type="project" value="TreeGrafter"/>
</dbReference>
<dbReference type="EMBL" id="AP021876">
    <property type="protein sequence ID" value="BBO85225.1"/>
    <property type="molecule type" value="Genomic_DNA"/>
</dbReference>
<dbReference type="PANTHER" id="PTHR11365:SF23">
    <property type="entry name" value="HYPOTHETICAL 5-OXOPROLINASE (EUROFUNG)-RELATED"/>
    <property type="match status" value="1"/>
</dbReference>
<evidence type="ECO:0000256" key="1">
    <source>
        <dbReference type="SAM" id="MobiDB-lite"/>
    </source>
</evidence>
<evidence type="ECO:0000259" key="2">
    <source>
        <dbReference type="Pfam" id="PF02538"/>
    </source>
</evidence>
<dbReference type="KEGG" id="dov:DSCO28_57910"/>
<dbReference type="Proteomes" id="UP000425960">
    <property type="component" value="Chromosome"/>
</dbReference>
<name>A0A5K7ZY77_9BACT</name>
<accession>A0A5K7ZY77</accession>
<gene>
    <name evidence="3" type="ORF">DSCO28_57910</name>
</gene>
<dbReference type="InterPro" id="IPR045079">
    <property type="entry name" value="Oxoprolinase-like"/>
</dbReference>
<dbReference type="InterPro" id="IPR003692">
    <property type="entry name" value="Hydantoinase_B"/>
</dbReference>
<evidence type="ECO:0000313" key="4">
    <source>
        <dbReference type="Proteomes" id="UP000425960"/>
    </source>
</evidence>
<dbReference type="GO" id="GO:0017168">
    <property type="term" value="F:5-oxoprolinase (ATP-hydrolyzing) activity"/>
    <property type="evidence" value="ECO:0007669"/>
    <property type="project" value="TreeGrafter"/>
</dbReference>
<dbReference type="RefSeq" id="WP_155324899.1">
    <property type="nucleotide sequence ID" value="NZ_AP021876.1"/>
</dbReference>
<proteinExistence type="predicted"/>
<dbReference type="GO" id="GO:0006749">
    <property type="term" value="P:glutathione metabolic process"/>
    <property type="evidence" value="ECO:0007669"/>
    <property type="project" value="TreeGrafter"/>
</dbReference>
<organism evidence="3 4">
    <name type="scientific">Desulfosarcina ovata subsp. sediminis</name>
    <dbReference type="NCBI Taxonomy" id="885957"/>
    <lineage>
        <taxon>Bacteria</taxon>
        <taxon>Pseudomonadati</taxon>
        <taxon>Thermodesulfobacteriota</taxon>
        <taxon>Desulfobacteria</taxon>
        <taxon>Desulfobacterales</taxon>
        <taxon>Desulfosarcinaceae</taxon>
        <taxon>Desulfosarcina</taxon>
    </lineage>
</organism>
<protein>
    <submittedName>
        <fullName evidence="3">N-methylhydantoinase</fullName>
    </submittedName>
</protein>
<feature type="region of interest" description="Disordered" evidence="1">
    <location>
        <begin position="521"/>
        <end position="542"/>
    </location>
</feature>
<feature type="compositionally biased region" description="Polar residues" evidence="1">
    <location>
        <begin position="521"/>
        <end position="530"/>
    </location>
</feature>
<dbReference type="PANTHER" id="PTHR11365">
    <property type="entry name" value="5-OXOPROLINASE RELATED"/>
    <property type="match status" value="1"/>
</dbReference>
<reference evidence="3 4" key="1">
    <citation type="submission" date="2019-11" db="EMBL/GenBank/DDBJ databases">
        <title>Comparative genomics of hydrocarbon-degrading Desulfosarcina strains.</title>
        <authorList>
            <person name="Watanabe M."/>
            <person name="Kojima H."/>
            <person name="Fukui M."/>
        </authorList>
    </citation>
    <scope>NUCLEOTIDE SEQUENCE [LARGE SCALE GENOMIC DNA]</scope>
    <source>
        <strain evidence="3 4">28bB2T</strain>
    </source>
</reference>
<feature type="domain" description="Hydantoinase B/oxoprolinase" evidence="2">
    <location>
        <begin position="8"/>
        <end position="539"/>
    </location>
</feature>
<dbReference type="AlphaFoldDB" id="A0A5K7ZY77"/>
<evidence type="ECO:0000313" key="3">
    <source>
        <dbReference type="EMBL" id="BBO85225.1"/>
    </source>
</evidence>